<dbReference type="AlphaFoldDB" id="A0A850H9V5"/>
<keyword evidence="3" id="KW-1185">Reference proteome</keyword>
<organism evidence="2 3">
    <name type="scientific">Altererythrobacter lutimaris</name>
    <dbReference type="NCBI Taxonomy" id="2743979"/>
    <lineage>
        <taxon>Bacteria</taxon>
        <taxon>Pseudomonadati</taxon>
        <taxon>Pseudomonadota</taxon>
        <taxon>Alphaproteobacteria</taxon>
        <taxon>Sphingomonadales</taxon>
        <taxon>Erythrobacteraceae</taxon>
        <taxon>Altererythrobacter</taxon>
    </lineage>
</organism>
<evidence type="ECO:0000313" key="2">
    <source>
        <dbReference type="EMBL" id="NVE93731.1"/>
    </source>
</evidence>
<name>A0A850H9V5_9SPHN</name>
<dbReference type="RefSeq" id="WP_176272080.1">
    <property type="nucleotide sequence ID" value="NZ_JABWTA010000001.1"/>
</dbReference>
<feature type="region of interest" description="Disordered" evidence="1">
    <location>
        <begin position="135"/>
        <end position="163"/>
    </location>
</feature>
<evidence type="ECO:0008006" key="4">
    <source>
        <dbReference type="Google" id="ProtNLM"/>
    </source>
</evidence>
<accession>A0A850H9V5</accession>
<reference evidence="2 3" key="1">
    <citation type="submission" date="2020-06" db="EMBL/GenBank/DDBJ databases">
        <title>Altererythrobacter lutimaris sp. nov., a marine bacterium isolated from a tidal flat.</title>
        <authorList>
            <person name="Kim D."/>
            <person name="Yoo Y."/>
            <person name="Kim J.-J."/>
        </authorList>
    </citation>
    <scope>NUCLEOTIDE SEQUENCE [LARGE SCALE GENOMIC DNA]</scope>
    <source>
        <strain evidence="2 3">JGD-16</strain>
    </source>
</reference>
<dbReference type="EMBL" id="JABWTA010000001">
    <property type="protein sequence ID" value="NVE93731.1"/>
    <property type="molecule type" value="Genomic_DNA"/>
</dbReference>
<sequence length="163" mass="17106">MSNDEKREELKERIAEGEARHAARAIADGAKEAAGNAAEFVKKNPLVAVGGAIAAGLAIGLMTKPGRRIAGKAVGRSSVFATLARDAVLAYGVKLIDEATSAARTGQDKLEDLSDAARDTARTAKREASYIATKAGDNAASAKRAASRKTRRAVRGFRDRISQ</sequence>
<evidence type="ECO:0000256" key="1">
    <source>
        <dbReference type="SAM" id="MobiDB-lite"/>
    </source>
</evidence>
<gene>
    <name evidence="2" type="ORF">HUO12_02350</name>
</gene>
<proteinExistence type="predicted"/>
<protein>
    <recommendedName>
        <fullName evidence="4">DUF883 family protein</fullName>
    </recommendedName>
</protein>
<comment type="caution">
    <text evidence="2">The sequence shown here is derived from an EMBL/GenBank/DDBJ whole genome shotgun (WGS) entry which is preliminary data.</text>
</comment>
<evidence type="ECO:0000313" key="3">
    <source>
        <dbReference type="Proteomes" id="UP000546031"/>
    </source>
</evidence>
<feature type="compositionally biased region" description="Basic residues" evidence="1">
    <location>
        <begin position="145"/>
        <end position="155"/>
    </location>
</feature>
<dbReference type="Proteomes" id="UP000546031">
    <property type="component" value="Unassembled WGS sequence"/>
</dbReference>